<proteinExistence type="predicted"/>
<dbReference type="AlphaFoldDB" id="A0A0U2PEW0"/>
<evidence type="ECO:0000313" key="4">
    <source>
        <dbReference type="Proteomes" id="UP000068447"/>
    </source>
</evidence>
<keyword evidence="4" id="KW-1185">Reference proteome</keyword>
<name>A0A0U2PEW0_9ALTE</name>
<sequence length="1109" mass="124806">MIKDNGPPTGRIIQNHSGLGDNVREKHVHQAITPSVIQKPIVDILTSLRHRNIDTAKEKLTTLQTTDQLDASTTAILSAASVLVELAYGQPPENSYSQIENCIRAFPDGLFNDIALSILMRLDLHNERSKDAISRYEVTSPQGEYCQEVYFEFIATKNYLESHFTSKATALTEITLCGLTRGLLRCESLEQSVAAAERLKTIYPSFNSKVVSLITRCNHFNSLISPTHYWLITRSEKRLVMELVDEAIALLNECQGKDKRLIIQSIGFLNYFGGSEDRLIDACWKHISAIEQLDSKAASILRSIKERSSNTLTGPQAEIDKAERDFSYRKFLIKRLTENAEISREQFFILSHIAQSNDIAQWLNRGGKVDTTNDIERHFVTIELLCLKDDGSPKSKLEIKNAVAKLVSAHTSELSQLNPHRMLDLTTKLTDADLASQVCTLLNPVVPKGDLWLSPLVRIYIIALFNSHQLITLKAILDDIPAEDWCGFLWEVKARQLERINDISGAIEAMESALKLDADPLPLWHYLIHLHKRNQTPKAKYAALLKNIPNELFIRPSKLALPLLIEISCNDGFFRAENILVNWFVENPNDCAKDITNFHFSKAALKKEDLHLEPSKTTDVCLGGFNFLLEGKAVSKLIVQNIEPSHSSLLKSDSPLGEILLNMQVGESANHGMQEVKLVEVLPPYVAILRMACDLRQTNNDGSDCFYQLSLPEDPEEMISSVERKLLLSTDGTEEAICSNPAIPLFLKGHRFEKQCPVHAALNQYCSTSSIKHPLPNFGESQPSQIILDVYAIVYLGLTGLIHGLIQSTTTLAITMETKALLEAFLENINREDYMRMGIEKDTRKIRITTSAHVKAYTADVQNAIKHALETAEIITPRLVDMPPDIVQIHASVDESVYSSLSLSISNDIPWLCIDPTFAQLSKQASYPIANSLQFCMSISVNLDIEQKLVGLYRHVTCGIPYPLTYEELLQLARSKDEYSNYFLAKLLQMYPNAYQNTEEAIAHLHKILVITLAQTIFNGETSRKNWMTNPGNFEYTEHVFNSCCQLAIHQADGKEAEQKLALLLCAVMEHLRHIPKLNILIRQLATQFIEGHFMSFDAINTHIREITK</sequence>
<feature type="region of interest" description="Disordered" evidence="1">
    <location>
        <begin position="1"/>
        <end position="20"/>
    </location>
</feature>
<protein>
    <recommendedName>
        <fullName evidence="2">PIN domain-containing protein</fullName>
    </recommendedName>
</protein>
<feature type="domain" description="PIN" evidence="2">
    <location>
        <begin position="787"/>
        <end position="923"/>
    </location>
</feature>
<dbReference type="Pfam" id="PF20698">
    <property type="entry name" value="PIN-TPR-GreABC"/>
    <property type="match status" value="1"/>
</dbReference>
<gene>
    <name evidence="3" type="ORF">AT746_05540</name>
</gene>
<evidence type="ECO:0000256" key="1">
    <source>
        <dbReference type="SAM" id="MobiDB-lite"/>
    </source>
</evidence>
<dbReference type="EMBL" id="CP013650">
    <property type="protein sequence ID" value="ALS97789.1"/>
    <property type="molecule type" value="Genomic_DNA"/>
</dbReference>
<dbReference type="KEGG" id="lal:AT746_05540"/>
<accession>A0A0U2PEW0</accession>
<dbReference type="InterPro" id="IPR048987">
    <property type="entry name" value="PIN-TPR-GreABC"/>
</dbReference>
<dbReference type="Proteomes" id="UP000068447">
    <property type="component" value="Chromosome"/>
</dbReference>
<dbReference type="RefSeq" id="WP_062477592.1">
    <property type="nucleotide sequence ID" value="NZ_CP013650.1"/>
</dbReference>
<dbReference type="OrthoDB" id="6638315at2"/>
<evidence type="ECO:0000259" key="2">
    <source>
        <dbReference type="Pfam" id="PF20698"/>
    </source>
</evidence>
<organism evidence="3 4">
    <name type="scientific">Lacimicrobium alkaliphilum</name>
    <dbReference type="NCBI Taxonomy" id="1526571"/>
    <lineage>
        <taxon>Bacteria</taxon>
        <taxon>Pseudomonadati</taxon>
        <taxon>Pseudomonadota</taxon>
        <taxon>Gammaproteobacteria</taxon>
        <taxon>Alteromonadales</taxon>
        <taxon>Alteromonadaceae</taxon>
        <taxon>Lacimicrobium</taxon>
    </lineage>
</organism>
<evidence type="ECO:0000313" key="3">
    <source>
        <dbReference type="EMBL" id="ALS97789.1"/>
    </source>
</evidence>
<reference evidence="3" key="1">
    <citation type="submission" date="2015-12" db="EMBL/GenBank/DDBJ databases">
        <title>Complete genome of Lacimicrobium alkaliphilum KCTC 32984.</title>
        <authorList>
            <person name="Kim S.-G."/>
            <person name="Lee Y.-J."/>
        </authorList>
    </citation>
    <scope>NUCLEOTIDE SEQUENCE [LARGE SCALE GENOMIC DNA]</scope>
    <source>
        <strain evidence="3">YelD216</strain>
    </source>
</reference>